<dbReference type="Gene3D" id="3.20.20.140">
    <property type="entry name" value="Metal-dependent hydrolases"/>
    <property type="match status" value="1"/>
</dbReference>
<dbReference type="PANTHER" id="PTHR42924">
    <property type="entry name" value="EXONUCLEASE"/>
    <property type="match status" value="1"/>
</dbReference>
<protein>
    <submittedName>
        <fullName evidence="3">PHP domain-containing protein</fullName>
    </submittedName>
</protein>
<dbReference type="RefSeq" id="WP_126726271.1">
    <property type="nucleotide sequence ID" value="NZ_RYZH01000028.1"/>
</dbReference>
<gene>
    <name evidence="3" type="ORF">TsocGM_14935</name>
</gene>
<proteinExistence type="predicted"/>
<name>A0A432MIG0_9BACT</name>
<dbReference type="CDD" id="cd07438">
    <property type="entry name" value="PHP_HisPPase_AMP"/>
    <property type="match status" value="1"/>
</dbReference>
<dbReference type="Proteomes" id="UP000280296">
    <property type="component" value="Unassembled WGS sequence"/>
</dbReference>
<dbReference type="OrthoDB" id="9804333at2"/>
<evidence type="ECO:0000313" key="4">
    <source>
        <dbReference type="Proteomes" id="UP000280296"/>
    </source>
</evidence>
<dbReference type="Gene3D" id="1.10.150.650">
    <property type="match status" value="1"/>
</dbReference>
<feature type="region of interest" description="Disordered" evidence="1">
    <location>
        <begin position="1"/>
        <end position="34"/>
    </location>
</feature>
<accession>A0A432MIG0</accession>
<dbReference type="GO" id="GO:0035312">
    <property type="term" value="F:5'-3' DNA exonuclease activity"/>
    <property type="evidence" value="ECO:0007669"/>
    <property type="project" value="TreeGrafter"/>
</dbReference>
<comment type="caution">
    <text evidence="3">The sequence shown here is derived from an EMBL/GenBank/DDBJ whole genome shotgun (WGS) entry which is preliminary data.</text>
</comment>
<evidence type="ECO:0000259" key="2">
    <source>
        <dbReference type="SMART" id="SM00481"/>
    </source>
</evidence>
<sequence length="287" mass="31355">MTRRRRPRPRPVDRADRGADLHVHTSHSDGTLSPGEVVRSAAAVGLSAVAITDHDTLSALALALPEADRLGIELVPGIELSARDEGREVHLLGHFVDPDHPELRSAADALRASRRIRLERMIDRLADFGLIVDPEALRRAFPRAALGRKHLADYLVRTGQVPTHRLVFSRFLGDDGPAAVPKAGPTVAEAIALIRRAGGVAGLPHPPYDLSMERLRSYREAGLGALEVDGPSLDRRRSSRWRLVAEQLDLVPIAGSDFHAPDRPGRWVGSITTPAADLDRLRRLSSR</sequence>
<keyword evidence="4" id="KW-1185">Reference proteome</keyword>
<dbReference type="InterPro" id="IPR052018">
    <property type="entry name" value="PHP_domain"/>
</dbReference>
<dbReference type="Pfam" id="PF02811">
    <property type="entry name" value="PHP"/>
    <property type="match status" value="1"/>
</dbReference>
<dbReference type="InterPro" id="IPR003141">
    <property type="entry name" value="Pol/His_phosphatase_N"/>
</dbReference>
<feature type="domain" description="Polymerase/histidinol phosphatase N-terminal" evidence="2">
    <location>
        <begin position="19"/>
        <end position="84"/>
    </location>
</feature>
<dbReference type="InterPro" id="IPR004013">
    <property type="entry name" value="PHP_dom"/>
</dbReference>
<dbReference type="InterPro" id="IPR016195">
    <property type="entry name" value="Pol/histidinol_Pase-like"/>
</dbReference>
<organism evidence="3 4">
    <name type="scientific">Tautonia sociabilis</name>
    <dbReference type="NCBI Taxonomy" id="2080755"/>
    <lineage>
        <taxon>Bacteria</taxon>
        <taxon>Pseudomonadati</taxon>
        <taxon>Planctomycetota</taxon>
        <taxon>Planctomycetia</taxon>
        <taxon>Isosphaerales</taxon>
        <taxon>Isosphaeraceae</taxon>
        <taxon>Tautonia</taxon>
    </lineage>
</organism>
<dbReference type="SUPFAM" id="SSF89550">
    <property type="entry name" value="PHP domain-like"/>
    <property type="match status" value="1"/>
</dbReference>
<dbReference type="GO" id="GO:0004534">
    <property type="term" value="F:5'-3' RNA exonuclease activity"/>
    <property type="evidence" value="ECO:0007669"/>
    <property type="project" value="TreeGrafter"/>
</dbReference>
<reference evidence="3 4" key="1">
    <citation type="submission" date="2018-12" db="EMBL/GenBank/DDBJ databases">
        <authorList>
            <person name="Toschakov S.V."/>
        </authorList>
    </citation>
    <scope>NUCLEOTIDE SEQUENCE [LARGE SCALE GENOMIC DNA]</scope>
    <source>
        <strain evidence="3 4">GM2012</strain>
    </source>
</reference>
<evidence type="ECO:0000313" key="3">
    <source>
        <dbReference type="EMBL" id="RUL86936.1"/>
    </source>
</evidence>
<reference evidence="3 4" key="2">
    <citation type="submission" date="2019-01" db="EMBL/GenBank/DDBJ databases">
        <title>Tautonia sociabilis, a novel thermotolerant planctomycete of Isosphaeraceae family, isolated from a 4000 m deep subterranean habitat.</title>
        <authorList>
            <person name="Kovaleva O.L."/>
            <person name="Elcheninov A.G."/>
            <person name="Van Heerden E."/>
            <person name="Toshchakov S.V."/>
            <person name="Novikov A."/>
            <person name="Bonch-Osmolovskaya E.A."/>
            <person name="Kublanov I.V."/>
        </authorList>
    </citation>
    <scope>NUCLEOTIDE SEQUENCE [LARGE SCALE GENOMIC DNA]</scope>
    <source>
        <strain evidence="3 4">GM2012</strain>
    </source>
</reference>
<dbReference type="EMBL" id="RYZH01000028">
    <property type="protein sequence ID" value="RUL86936.1"/>
    <property type="molecule type" value="Genomic_DNA"/>
</dbReference>
<evidence type="ECO:0000256" key="1">
    <source>
        <dbReference type="SAM" id="MobiDB-lite"/>
    </source>
</evidence>
<feature type="compositionally biased region" description="Basic and acidic residues" evidence="1">
    <location>
        <begin position="10"/>
        <end position="27"/>
    </location>
</feature>
<dbReference type="SMART" id="SM00481">
    <property type="entry name" value="POLIIIAc"/>
    <property type="match status" value="1"/>
</dbReference>
<dbReference type="PANTHER" id="PTHR42924:SF3">
    <property type="entry name" value="POLYMERASE_HISTIDINOL PHOSPHATASE N-TERMINAL DOMAIN-CONTAINING PROTEIN"/>
    <property type="match status" value="1"/>
</dbReference>
<dbReference type="AlphaFoldDB" id="A0A432MIG0"/>